<dbReference type="EMBL" id="AP015037">
    <property type="protein sequence ID" value="BAT85309.1"/>
    <property type="molecule type" value="Genomic_DNA"/>
</dbReference>
<organism evidence="2 3">
    <name type="scientific">Vigna angularis var. angularis</name>
    <dbReference type="NCBI Taxonomy" id="157739"/>
    <lineage>
        <taxon>Eukaryota</taxon>
        <taxon>Viridiplantae</taxon>
        <taxon>Streptophyta</taxon>
        <taxon>Embryophyta</taxon>
        <taxon>Tracheophyta</taxon>
        <taxon>Spermatophyta</taxon>
        <taxon>Magnoliopsida</taxon>
        <taxon>eudicotyledons</taxon>
        <taxon>Gunneridae</taxon>
        <taxon>Pentapetalae</taxon>
        <taxon>rosids</taxon>
        <taxon>fabids</taxon>
        <taxon>Fabales</taxon>
        <taxon>Fabaceae</taxon>
        <taxon>Papilionoideae</taxon>
        <taxon>50 kb inversion clade</taxon>
        <taxon>NPAAA clade</taxon>
        <taxon>indigoferoid/millettioid clade</taxon>
        <taxon>Phaseoleae</taxon>
        <taxon>Vigna</taxon>
    </lineage>
</organism>
<evidence type="ECO:0000313" key="3">
    <source>
        <dbReference type="Proteomes" id="UP000291084"/>
    </source>
</evidence>
<dbReference type="Proteomes" id="UP000291084">
    <property type="component" value="Chromosome 4"/>
</dbReference>
<reference evidence="2 3" key="1">
    <citation type="journal article" date="2015" name="Sci. Rep.">
        <title>The power of single molecule real-time sequencing technology in the de novo assembly of a eukaryotic genome.</title>
        <authorList>
            <person name="Sakai H."/>
            <person name="Naito K."/>
            <person name="Ogiso-Tanaka E."/>
            <person name="Takahashi Y."/>
            <person name="Iseki K."/>
            <person name="Muto C."/>
            <person name="Satou K."/>
            <person name="Teruya K."/>
            <person name="Shiroma A."/>
            <person name="Shimoji M."/>
            <person name="Hirano T."/>
            <person name="Itoh T."/>
            <person name="Kaga A."/>
            <person name="Tomooka N."/>
        </authorList>
    </citation>
    <scope>NUCLEOTIDE SEQUENCE [LARGE SCALE GENOMIC DNA]</scope>
    <source>
        <strain evidence="3">cv. Shumari</strain>
    </source>
</reference>
<dbReference type="AlphaFoldDB" id="A0A0S3RXJ4"/>
<sequence length="89" mass="10188">MATLIGCQYYYLLFLLWFLSSVTFFLDTYAMFLRVKVLLLGSSVYSFGVNRSTSTSLARCWHHHFSPIFPLGIHADFPTAQMLALAFHS</sequence>
<keyword evidence="1" id="KW-0472">Membrane</keyword>
<name>A0A0S3RXJ4_PHAAN</name>
<keyword evidence="1" id="KW-1133">Transmembrane helix</keyword>
<gene>
    <name evidence="2" type="primary">Vigan.04G283900</name>
    <name evidence="2" type="ORF">VIGAN_04283900</name>
</gene>
<feature type="transmembrane region" description="Helical" evidence="1">
    <location>
        <begin position="12"/>
        <end position="33"/>
    </location>
</feature>
<accession>A0A0S3RXJ4</accession>
<evidence type="ECO:0000256" key="1">
    <source>
        <dbReference type="SAM" id="Phobius"/>
    </source>
</evidence>
<keyword evidence="3" id="KW-1185">Reference proteome</keyword>
<protein>
    <submittedName>
        <fullName evidence="2">Uncharacterized protein</fullName>
    </submittedName>
</protein>
<proteinExistence type="predicted"/>
<keyword evidence="1" id="KW-0812">Transmembrane</keyword>
<evidence type="ECO:0000313" key="2">
    <source>
        <dbReference type="EMBL" id="BAT85309.1"/>
    </source>
</evidence>